<comment type="caution">
    <text evidence="2">The sequence shown here is derived from an EMBL/GenBank/DDBJ whole genome shotgun (WGS) entry which is preliminary data.</text>
</comment>
<keyword evidence="3" id="KW-1185">Reference proteome</keyword>
<name>A0A5B7H323_PORTR</name>
<dbReference type="AlphaFoldDB" id="A0A5B7H323"/>
<evidence type="ECO:0000313" key="3">
    <source>
        <dbReference type="Proteomes" id="UP000324222"/>
    </source>
</evidence>
<reference evidence="2 3" key="1">
    <citation type="submission" date="2019-05" db="EMBL/GenBank/DDBJ databases">
        <title>Another draft genome of Portunus trituberculatus and its Hox gene families provides insights of decapod evolution.</title>
        <authorList>
            <person name="Jeong J.-H."/>
            <person name="Song I."/>
            <person name="Kim S."/>
            <person name="Choi T."/>
            <person name="Kim D."/>
            <person name="Ryu S."/>
            <person name="Kim W."/>
        </authorList>
    </citation>
    <scope>NUCLEOTIDE SEQUENCE [LARGE SCALE GENOMIC DNA]</scope>
    <source>
        <tissue evidence="2">Muscle</tissue>
    </source>
</reference>
<gene>
    <name evidence="2" type="ORF">E2C01_058569</name>
</gene>
<organism evidence="2 3">
    <name type="scientific">Portunus trituberculatus</name>
    <name type="common">Swimming crab</name>
    <name type="synonym">Neptunus trituberculatus</name>
    <dbReference type="NCBI Taxonomy" id="210409"/>
    <lineage>
        <taxon>Eukaryota</taxon>
        <taxon>Metazoa</taxon>
        <taxon>Ecdysozoa</taxon>
        <taxon>Arthropoda</taxon>
        <taxon>Crustacea</taxon>
        <taxon>Multicrustacea</taxon>
        <taxon>Malacostraca</taxon>
        <taxon>Eumalacostraca</taxon>
        <taxon>Eucarida</taxon>
        <taxon>Decapoda</taxon>
        <taxon>Pleocyemata</taxon>
        <taxon>Brachyura</taxon>
        <taxon>Eubrachyura</taxon>
        <taxon>Portunoidea</taxon>
        <taxon>Portunidae</taxon>
        <taxon>Portuninae</taxon>
        <taxon>Portunus</taxon>
    </lineage>
</organism>
<proteinExistence type="predicted"/>
<protein>
    <submittedName>
        <fullName evidence="2">Uncharacterized protein</fullName>
    </submittedName>
</protein>
<dbReference type="EMBL" id="VSRR010022120">
    <property type="protein sequence ID" value="MPC64453.1"/>
    <property type="molecule type" value="Genomic_DNA"/>
</dbReference>
<feature type="region of interest" description="Disordered" evidence="1">
    <location>
        <begin position="45"/>
        <end position="65"/>
    </location>
</feature>
<accession>A0A5B7H323</accession>
<evidence type="ECO:0000313" key="2">
    <source>
        <dbReference type="EMBL" id="MPC64453.1"/>
    </source>
</evidence>
<sequence>MGHRYTSRTQEEAEEERESNSDTSGSHDPKRRRELEVTRYACLEETEHHANLTGVMARKSNYENR</sequence>
<evidence type="ECO:0000256" key="1">
    <source>
        <dbReference type="SAM" id="MobiDB-lite"/>
    </source>
</evidence>
<dbReference type="Proteomes" id="UP000324222">
    <property type="component" value="Unassembled WGS sequence"/>
</dbReference>
<feature type="region of interest" description="Disordered" evidence="1">
    <location>
        <begin position="1"/>
        <end position="33"/>
    </location>
</feature>